<protein>
    <submittedName>
        <fullName evidence="4">CBS domain-containing protein</fullName>
    </submittedName>
</protein>
<dbReference type="PROSITE" id="PS51371">
    <property type="entry name" value="CBS"/>
    <property type="match status" value="2"/>
</dbReference>
<dbReference type="InterPro" id="IPR000644">
    <property type="entry name" value="CBS_dom"/>
</dbReference>
<keyword evidence="2" id="KW-0129">CBS domain</keyword>
<dbReference type="EMBL" id="CP061799">
    <property type="protein sequence ID" value="QTA81677.1"/>
    <property type="molecule type" value="Genomic_DNA"/>
</dbReference>
<reference evidence="4" key="1">
    <citation type="journal article" date="2021" name="Microb. Physiol.">
        <title>Proteogenomic Insights into the Physiology of Marine, Sulfate-Reducing, Filamentous Desulfonema limicola and Desulfonema magnum.</title>
        <authorList>
            <person name="Schnaars V."/>
            <person name="Wohlbrand L."/>
            <person name="Scheve S."/>
            <person name="Hinrichs C."/>
            <person name="Reinhardt R."/>
            <person name="Rabus R."/>
        </authorList>
    </citation>
    <scope>NUCLEOTIDE SEQUENCE</scope>
    <source>
        <strain evidence="4">5ac10</strain>
    </source>
</reference>
<evidence type="ECO:0000313" key="4">
    <source>
        <dbReference type="EMBL" id="QTA81677.1"/>
    </source>
</evidence>
<dbReference type="PANTHER" id="PTHR48108:SF26">
    <property type="entry name" value="CBS DOMAIN-CONTAINING PROTEIN DDB_G0289609"/>
    <property type="match status" value="1"/>
</dbReference>
<evidence type="ECO:0000256" key="1">
    <source>
        <dbReference type="ARBA" id="ARBA00022737"/>
    </source>
</evidence>
<keyword evidence="1" id="KW-0677">Repeat</keyword>
<dbReference type="InterPro" id="IPR046342">
    <property type="entry name" value="CBS_dom_sf"/>
</dbReference>
<feature type="domain" description="CBS" evidence="3">
    <location>
        <begin position="10"/>
        <end position="77"/>
    </location>
</feature>
<evidence type="ECO:0000256" key="2">
    <source>
        <dbReference type="PROSITE-ProRule" id="PRU00703"/>
    </source>
</evidence>
<sequence>MKTKTVKDLMVPLSEYATVKTGATLYDVVVSLKKAQEEFDKTRYRHRAVLVLDDNNNIVGKVTQFDILRALEPKYDEMLSGTKKSFNLGFTRSFQKSMLEQLRLWDGPMEHICKKAMEKKVETFMYKPEDVEIIEETSTLSEAIHQLVIGSHQSLLVIDNKKVIGVLRLTDVFEAIAESVLSCELQ</sequence>
<gene>
    <name evidence="4" type="ORF">dnl_40200</name>
</gene>
<name>A0A975BAG5_9BACT</name>
<dbReference type="AlphaFoldDB" id="A0A975BAG5"/>
<dbReference type="RefSeq" id="WP_207687687.1">
    <property type="nucleotide sequence ID" value="NZ_CP061799.1"/>
</dbReference>
<dbReference type="Pfam" id="PF00571">
    <property type="entry name" value="CBS"/>
    <property type="match status" value="2"/>
</dbReference>
<dbReference type="SUPFAM" id="SSF54631">
    <property type="entry name" value="CBS-domain pair"/>
    <property type="match status" value="1"/>
</dbReference>
<keyword evidence="5" id="KW-1185">Reference proteome</keyword>
<proteinExistence type="predicted"/>
<dbReference type="KEGG" id="dli:dnl_40200"/>
<dbReference type="InterPro" id="IPR051462">
    <property type="entry name" value="CBS_domain-containing"/>
</dbReference>
<dbReference type="PANTHER" id="PTHR48108">
    <property type="entry name" value="CBS DOMAIN-CONTAINING PROTEIN CBSX2, CHLOROPLASTIC"/>
    <property type="match status" value="1"/>
</dbReference>
<dbReference type="Gene3D" id="3.10.580.10">
    <property type="entry name" value="CBS-domain"/>
    <property type="match status" value="1"/>
</dbReference>
<dbReference type="Proteomes" id="UP000663720">
    <property type="component" value="Chromosome"/>
</dbReference>
<feature type="domain" description="CBS" evidence="3">
    <location>
        <begin position="125"/>
        <end position="185"/>
    </location>
</feature>
<accession>A0A975BAG5</accession>
<organism evidence="4 5">
    <name type="scientific">Desulfonema limicola</name>
    <dbReference type="NCBI Taxonomy" id="45656"/>
    <lineage>
        <taxon>Bacteria</taxon>
        <taxon>Pseudomonadati</taxon>
        <taxon>Thermodesulfobacteriota</taxon>
        <taxon>Desulfobacteria</taxon>
        <taxon>Desulfobacterales</taxon>
        <taxon>Desulfococcaceae</taxon>
        <taxon>Desulfonema</taxon>
    </lineage>
</organism>
<dbReference type="SMART" id="SM00116">
    <property type="entry name" value="CBS"/>
    <property type="match status" value="2"/>
</dbReference>
<evidence type="ECO:0000259" key="3">
    <source>
        <dbReference type="PROSITE" id="PS51371"/>
    </source>
</evidence>
<evidence type="ECO:0000313" key="5">
    <source>
        <dbReference type="Proteomes" id="UP000663720"/>
    </source>
</evidence>